<dbReference type="InterPro" id="IPR025714">
    <property type="entry name" value="Methyltranfer_dom"/>
</dbReference>
<feature type="domain" description="Methyltransferase" evidence="1">
    <location>
        <begin position="149"/>
        <end position="286"/>
    </location>
</feature>
<dbReference type="GO" id="GO:0008168">
    <property type="term" value="F:methyltransferase activity"/>
    <property type="evidence" value="ECO:0007669"/>
    <property type="project" value="UniProtKB-KW"/>
</dbReference>
<dbReference type="Gene3D" id="3.40.50.150">
    <property type="entry name" value="Vaccinia Virus protein VP39"/>
    <property type="match status" value="1"/>
</dbReference>
<proteinExistence type="predicted"/>
<keyword evidence="2" id="KW-0808">Transferase</keyword>
<reference evidence="2 3" key="1">
    <citation type="journal article" date="2021" name="ISME Commun">
        <title>Automated analysis of genomic sequences facilitates high-throughput and comprehensive description of bacteria.</title>
        <authorList>
            <person name="Hitch T.C.A."/>
        </authorList>
    </citation>
    <scope>NUCLEOTIDE SEQUENCE [LARGE SCALE GENOMIC DNA]</scope>
    <source>
        <strain evidence="2 3">Sanger_29</strain>
    </source>
</reference>
<dbReference type="EMBL" id="JAOQKE010000008">
    <property type="protein sequence ID" value="MCU6725340.1"/>
    <property type="molecule type" value="Genomic_DNA"/>
</dbReference>
<dbReference type="InterPro" id="IPR029063">
    <property type="entry name" value="SAM-dependent_MTases_sf"/>
</dbReference>
<sequence length="390" mass="45614">MNLLRQTMNENMLRMTISGKRHGELADKVKIRPVKLKEQLYFQTSVSDGKKEFHKNYEKAELLEQLDHWLRKDYRQLQMDTTTQSIQALVSKKGKATVKQKIARDMRSARVLDHNRKKRYLLEEGTPIPFLVDLGVMTAEGAIVRSRYDKFRQINRYLEFVEDILPELDKDRELTLIDFGCGKSYLTFALYYYLTVKKQYRIRMIGLDLKKDVMEHCQELAEKYGYDRLTFLTGDIADYDGVDQVDMVVSLHACDTATDYALEKALQWNAKVIFAVPCCHHELNRQMHSTEMNPVLKYGLIQERMAALMTDAFRADVLELEGYQVQVLEFIDMEHTPKNILIRAVKQNTPLPFEKKEKLLDSLQTCMGIWNVNPLFYRLRLGGEDEKDTD</sequence>
<dbReference type="PANTHER" id="PTHR13369">
    <property type="match status" value="1"/>
</dbReference>
<keyword evidence="3" id="KW-1185">Reference proteome</keyword>
<evidence type="ECO:0000259" key="1">
    <source>
        <dbReference type="Pfam" id="PF13679"/>
    </source>
</evidence>
<protein>
    <submittedName>
        <fullName evidence="2">SAM-dependent methyltransferase</fullName>
    </submittedName>
</protein>
<evidence type="ECO:0000313" key="3">
    <source>
        <dbReference type="Proteomes" id="UP001652338"/>
    </source>
</evidence>
<dbReference type="PANTHER" id="PTHR13369:SF3">
    <property type="entry name" value="METHYLTRANSFERASE DOMAIN-CONTAINING PROTEIN"/>
    <property type="match status" value="1"/>
</dbReference>
<dbReference type="CDD" id="cd02440">
    <property type="entry name" value="AdoMet_MTases"/>
    <property type="match status" value="1"/>
</dbReference>
<dbReference type="Pfam" id="PF13679">
    <property type="entry name" value="Methyltransf_32"/>
    <property type="match status" value="1"/>
</dbReference>
<evidence type="ECO:0000313" key="2">
    <source>
        <dbReference type="EMBL" id="MCU6725340.1"/>
    </source>
</evidence>
<name>A0ABT2SM01_9FIRM</name>
<dbReference type="SUPFAM" id="SSF53335">
    <property type="entry name" value="S-adenosyl-L-methionine-dependent methyltransferases"/>
    <property type="match status" value="1"/>
</dbReference>
<dbReference type="Proteomes" id="UP001652338">
    <property type="component" value="Unassembled WGS sequence"/>
</dbReference>
<gene>
    <name evidence="2" type="ORF">OCV47_08255</name>
</gene>
<accession>A0ABT2SM01</accession>
<organism evidence="2 3">
    <name type="scientific">Muricoprocola aceti</name>
    <dbReference type="NCBI Taxonomy" id="2981772"/>
    <lineage>
        <taxon>Bacteria</taxon>
        <taxon>Bacillati</taxon>
        <taxon>Bacillota</taxon>
        <taxon>Clostridia</taxon>
        <taxon>Lachnospirales</taxon>
        <taxon>Lachnospiraceae</taxon>
        <taxon>Muricoprocola</taxon>
    </lineage>
</organism>
<comment type="caution">
    <text evidence="2">The sequence shown here is derived from an EMBL/GenBank/DDBJ whole genome shotgun (WGS) entry which is preliminary data.</text>
</comment>
<dbReference type="GO" id="GO:0032259">
    <property type="term" value="P:methylation"/>
    <property type="evidence" value="ECO:0007669"/>
    <property type="project" value="UniProtKB-KW"/>
</dbReference>
<keyword evidence="2" id="KW-0489">Methyltransferase</keyword>